<organism evidence="9 10">
    <name type="scientific">Collimonas fungivorans (strain Ter331)</name>
    <dbReference type="NCBI Taxonomy" id="1005048"/>
    <lineage>
        <taxon>Bacteria</taxon>
        <taxon>Pseudomonadati</taxon>
        <taxon>Pseudomonadota</taxon>
        <taxon>Betaproteobacteria</taxon>
        <taxon>Burkholderiales</taxon>
        <taxon>Oxalobacteraceae</taxon>
        <taxon>Collimonas</taxon>
    </lineage>
</organism>
<keyword evidence="5 9" id="KW-0418">Kinase</keyword>
<feature type="transmembrane region" description="Helical" evidence="7">
    <location>
        <begin position="33"/>
        <end position="52"/>
    </location>
</feature>
<dbReference type="SUPFAM" id="SSF47384">
    <property type="entry name" value="Homodimeric domain of signal transducing histidine kinase"/>
    <property type="match status" value="1"/>
</dbReference>
<dbReference type="InterPro" id="IPR003594">
    <property type="entry name" value="HATPase_dom"/>
</dbReference>
<reference evidence="9 10" key="4">
    <citation type="journal article" date="2010" name="Environ. Microbiol.">
        <title>The bacterial genus Collimonas: mycophagy, weathering and other adaptive solutions to life in oligotrophic soil environments.</title>
        <authorList>
            <person name="Leveau J.H."/>
            <person name="Uroz S."/>
            <person name="de Boer W."/>
        </authorList>
    </citation>
    <scope>NUCLEOTIDE SEQUENCE [LARGE SCALE GENOMIC DNA]</scope>
    <source>
        <strain evidence="9 10">Ter331</strain>
    </source>
</reference>
<sequence>MPIVMQRFTSAWRRLLAASKTDSIFYGSRFMRLVYAIIVTAILVIGYVWLYAGYQIGSDYERDVKTIQHSHTIVVCNFTQRLLRSIDERDRLLRLVRDDFQMADGKIDLLRYTKIFGGLYTQLNIVDQGGRLLASTKPAAAADWSGNELYVAQRDHLDDALRFARPRKLPGNGQWVMHMARRIFSSKGDFAGIVELEFAVDRLPALYARLDRIRAGERQVVGSDGIAVDGPPANERMILRRIDETVMELDDGELSKSRPFADQKALDDQHSWVSRKLEPYPLLLSVKLPDPEPLPGQESPKLLGYIMYACVPTLLILLLMSLAYRTIKRQYEVVRKYDTLRRRASDANKRKSRFLATVVHELRTPLSGVHGYSELVRDTSSDPQSREFGDLIHQSAIYLHGLLNTLFDLARIEAGRVVIFHENIETLSYFEYVGSMHRINADKKGLSFQMRLAPDLPGNFLCDRVRLSQILNNMLDNAVKFTVTGGVTIEVTTFRDKLKIRVLDTGPGISKGELKHLFEYFYQAESVRAGRSRGLGLGLSLAKEFTDLIRGSIRIDSEVGVGTVVNLSIPLNAR</sequence>
<name>G0AIM5_COLFT</name>
<evidence type="ECO:0000256" key="6">
    <source>
        <dbReference type="ARBA" id="ARBA00023012"/>
    </source>
</evidence>
<dbReference type="PROSITE" id="PS50109">
    <property type="entry name" value="HIS_KIN"/>
    <property type="match status" value="1"/>
</dbReference>
<reference evidence="9 10" key="3">
    <citation type="journal article" date="2008" name="FEMS Microbiol. Ecol.">
        <title>Identification and characterization of genes underlying chitinolysis in Collimonas fungivorans Ter331.</title>
        <authorList>
            <person name="Fritsche K."/>
            <person name="de Boer W."/>
            <person name="Gerards S."/>
            <person name="van den Berg M."/>
            <person name="van Veen J.A."/>
            <person name="Leveau J.H."/>
        </authorList>
    </citation>
    <scope>NUCLEOTIDE SEQUENCE [LARGE SCALE GENOMIC DNA]</scope>
    <source>
        <strain evidence="9 10">Ter331</strain>
    </source>
</reference>
<reference evidence="9 10" key="1">
    <citation type="journal article" date="2004" name="Environ. Microbiol.">
        <title>Phylogeny-function analysis of (meta)genomic libraries: screening for expression of ribosomal RNA genes by large-insert library fluorescent in situ hybridization (LIL-FISH).</title>
        <authorList>
            <person name="Leveau J.H."/>
            <person name="Gerards S."/>
            <person name="de Boer W."/>
            <person name="van Veen J.A."/>
        </authorList>
    </citation>
    <scope>NUCLEOTIDE SEQUENCE [LARGE SCALE GENOMIC DNA]</scope>
    <source>
        <strain evidence="9 10">Ter331</strain>
    </source>
</reference>
<keyword evidence="6" id="KW-0902">Two-component regulatory system</keyword>
<evidence type="ECO:0000259" key="8">
    <source>
        <dbReference type="PROSITE" id="PS50109"/>
    </source>
</evidence>
<dbReference type="PRINTS" id="PR00344">
    <property type="entry name" value="BCTRLSENSOR"/>
</dbReference>
<evidence type="ECO:0000256" key="4">
    <source>
        <dbReference type="ARBA" id="ARBA00022679"/>
    </source>
</evidence>
<dbReference type="GO" id="GO:0000155">
    <property type="term" value="F:phosphorelay sensor kinase activity"/>
    <property type="evidence" value="ECO:0007669"/>
    <property type="project" value="InterPro"/>
</dbReference>
<dbReference type="Proteomes" id="UP000008392">
    <property type="component" value="Chromosome"/>
</dbReference>
<evidence type="ECO:0000256" key="7">
    <source>
        <dbReference type="SAM" id="Phobius"/>
    </source>
</evidence>
<keyword evidence="10" id="KW-1185">Reference proteome</keyword>
<dbReference type="eggNOG" id="COG2205">
    <property type="taxonomic scope" value="Bacteria"/>
</dbReference>
<dbReference type="SUPFAM" id="SSF55874">
    <property type="entry name" value="ATPase domain of HSP90 chaperone/DNA topoisomerase II/histidine kinase"/>
    <property type="match status" value="1"/>
</dbReference>
<dbReference type="PANTHER" id="PTHR43711:SF1">
    <property type="entry name" value="HISTIDINE KINASE 1"/>
    <property type="match status" value="1"/>
</dbReference>
<dbReference type="STRING" id="1005048.CFU_0976"/>
<reference evidence="10" key="6">
    <citation type="submission" date="2011-05" db="EMBL/GenBank/DDBJ databases">
        <title>Complete sequence of Collimonas fungivorans Ter331.</title>
        <authorList>
            <person name="Leveau J.H."/>
        </authorList>
    </citation>
    <scope>NUCLEOTIDE SEQUENCE [LARGE SCALE GENOMIC DNA]</scope>
    <source>
        <strain evidence="10">Ter331</strain>
    </source>
</reference>
<evidence type="ECO:0000313" key="10">
    <source>
        <dbReference type="Proteomes" id="UP000008392"/>
    </source>
</evidence>
<evidence type="ECO:0000313" key="9">
    <source>
        <dbReference type="EMBL" id="AEK60808.1"/>
    </source>
</evidence>
<reference evidence="9 10" key="2">
    <citation type="journal article" date="2006" name="J. Microbiol. Methods">
        <title>Genomic flank-sequencing of plasposon insertion sites for rapid identification of functional genes.</title>
        <authorList>
            <person name="Leveau J.H."/>
            <person name="Gerards S."/>
            <person name="Fritsche K."/>
            <person name="Zondag G."/>
            <person name="van Veen J.A."/>
        </authorList>
    </citation>
    <scope>NUCLEOTIDE SEQUENCE [LARGE SCALE GENOMIC DNA]</scope>
    <source>
        <strain evidence="9 10">Ter331</strain>
    </source>
</reference>
<keyword evidence="4 9" id="KW-0808">Transferase</keyword>
<comment type="catalytic activity">
    <reaction evidence="1">
        <text>ATP + protein L-histidine = ADP + protein N-phospho-L-histidine.</text>
        <dbReference type="EC" id="2.7.13.3"/>
    </reaction>
</comment>
<dbReference type="CDD" id="cd12914">
    <property type="entry name" value="PDC1_DGC_like"/>
    <property type="match status" value="1"/>
</dbReference>
<dbReference type="CDD" id="cd00082">
    <property type="entry name" value="HisKA"/>
    <property type="match status" value="1"/>
</dbReference>
<dbReference type="KEGG" id="cfu:CFU_0976"/>
<dbReference type="InterPro" id="IPR005467">
    <property type="entry name" value="His_kinase_dom"/>
</dbReference>
<dbReference type="Pfam" id="PF00512">
    <property type="entry name" value="HisKA"/>
    <property type="match status" value="1"/>
</dbReference>
<dbReference type="EC" id="2.7.13.3" evidence="2"/>
<dbReference type="Gene3D" id="1.10.287.130">
    <property type="match status" value="1"/>
</dbReference>
<evidence type="ECO:0000256" key="3">
    <source>
        <dbReference type="ARBA" id="ARBA00022553"/>
    </source>
</evidence>
<keyword evidence="7" id="KW-1133">Transmembrane helix</keyword>
<evidence type="ECO:0000256" key="5">
    <source>
        <dbReference type="ARBA" id="ARBA00022777"/>
    </source>
</evidence>
<dbReference type="InterPro" id="IPR036097">
    <property type="entry name" value="HisK_dim/P_sf"/>
</dbReference>
<dbReference type="PANTHER" id="PTHR43711">
    <property type="entry name" value="TWO-COMPONENT HISTIDINE KINASE"/>
    <property type="match status" value="1"/>
</dbReference>
<proteinExistence type="predicted"/>
<protein>
    <recommendedName>
        <fullName evidence="2">histidine kinase</fullName>
        <ecNumber evidence="2">2.7.13.3</ecNumber>
    </recommendedName>
</protein>
<dbReference type="Gene3D" id="3.30.450.20">
    <property type="entry name" value="PAS domain"/>
    <property type="match status" value="1"/>
</dbReference>
<evidence type="ECO:0000256" key="1">
    <source>
        <dbReference type="ARBA" id="ARBA00000085"/>
    </source>
</evidence>
<gene>
    <name evidence="9" type="ordered locus">CFU_0976</name>
</gene>
<dbReference type="Gene3D" id="3.30.565.10">
    <property type="entry name" value="Histidine kinase-like ATPase, C-terminal domain"/>
    <property type="match status" value="1"/>
</dbReference>
<feature type="domain" description="Histidine kinase" evidence="8">
    <location>
        <begin position="357"/>
        <end position="573"/>
    </location>
</feature>
<dbReference type="InterPro" id="IPR050736">
    <property type="entry name" value="Sensor_HK_Regulatory"/>
</dbReference>
<dbReference type="InterPro" id="IPR003661">
    <property type="entry name" value="HisK_dim/P_dom"/>
</dbReference>
<dbReference type="SMART" id="SM00388">
    <property type="entry name" value="HisKA"/>
    <property type="match status" value="1"/>
</dbReference>
<keyword evidence="3" id="KW-0597">Phosphoprotein</keyword>
<evidence type="ECO:0000256" key="2">
    <source>
        <dbReference type="ARBA" id="ARBA00012438"/>
    </source>
</evidence>
<keyword evidence="7" id="KW-0472">Membrane</keyword>
<feature type="transmembrane region" description="Helical" evidence="7">
    <location>
        <begin position="302"/>
        <end position="324"/>
    </location>
</feature>
<dbReference type="AlphaFoldDB" id="G0AIM5"/>
<dbReference type="InterPro" id="IPR004358">
    <property type="entry name" value="Sig_transdc_His_kin-like_C"/>
</dbReference>
<keyword evidence="7" id="KW-0812">Transmembrane</keyword>
<reference evidence="9 10" key="5">
    <citation type="journal article" date="2011" name="ISME J.">
        <title>Dual transcriptional profiling of a bacterial/fungal confrontation: Collimonas fungivorans versus Aspergillus niger.</title>
        <authorList>
            <person name="Mela F."/>
            <person name="Fritsche K."/>
            <person name="de Boer W."/>
            <person name="van Veen J.A."/>
            <person name="de Graaff L.H."/>
            <person name="van den Berg M."/>
            <person name="Leveau J.H."/>
        </authorList>
    </citation>
    <scope>NUCLEOTIDE SEQUENCE [LARGE SCALE GENOMIC DNA]</scope>
    <source>
        <strain evidence="9 10">Ter331</strain>
    </source>
</reference>
<accession>G0AIM5</accession>
<dbReference type="EMBL" id="CP002745">
    <property type="protein sequence ID" value="AEK60808.1"/>
    <property type="molecule type" value="Genomic_DNA"/>
</dbReference>
<dbReference type="SMART" id="SM00387">
    <property type="entry name" value="HATPase_c"/>
    <property type="match status" value="1"/>
</dbReference>
<dbReference type="HOGENOM" id="CLU_000445_114_21_4"/>
<dbReference type="InterPro" id="IPR036890">
    <property type="entry name" value="HATPase_C_sf"/>
</dbReference>
<dbReference type="Pfam" id="PF02518">
    <property type="entry name" value="HATPase_c"/>
    <property type="match status" value="1"/>
</dbReference>